<evidence type="ECO:0000313" key="1">
    <source>
        <dbReference type="EMBL" id="JAH68718.1"/>
    </source>
</evidence>
<reference evidence="1" key="1">
    <citation type="submission" date="2014-11" db="EMBL/GenBank/DDBJ databases">
        <authorList>
            <person name="Amaro Gonzalez C."/>
        </authorList>
    </citation>
    <scope>NUCLEOTIDE SEQUENCE</scope>
</reference>
<name>A0A0E9UUS7_ANGAN</name>
<dbReference type="EMBL" id="GBXM01039859">
    <property type="protein sequence ID" value="JAH68718.1"/>
    <property type="molecule type" value="Transcribed_RNA"/>
</dbReference>
<reference evidence="1" key="2">
    <citation type="journal article" date="2015" name="Fish Shellfish Immunol.">
        <title>Early steps in the European eel (Anguilla anguilla)-Vibrio vulnificus interaction in the gills: Role of the RtxA13 toxin.</title>
        <authorList>
            <person name="Callol A."/>
            <person name="Pajuelo D."/>
            <person name="Ebbesson L."/>
            <person name="Teles M."/>
            <person name="MacKenzie S."/>
            <person name="Amaro C."/>
        </authorList>
    </citation>
    <scope>NUCLEOTIDE SEQUENCE</scope>
</reference>
<sequence length="78" mass="8850">MLCFVLPAVGRQKVAPAKVEKFKVFLCEMNSFGSYMNKPISFSAIVFKSIQGTFNIHLLVRSMIAHGNYESSLTWYNL</sequence>
<proteinExistence type="predicted"/>
<protein>
    <submittedName>
        <fullName evidence="1">Uncharacterized protein</fullName>
    </submittedName>
</protein>
<dbReference type="AlphaFoldDB" id="A0A0E9UUS7"/>
<organism evidence="1">
    <name type="scientific">Anguilla anguilla</name>
    <name type="common">European freshwater eel</name>
    <name type="synonym">Muraena anguilla</name>
    <dbReference type="NCBI Taxonomy" id="7936"/>
    <lineage>
        <taxon>Eukaryota</taxon>
        <taxon>Metazoa</taxon>
        <taxon>Chordata</taxon>
        <taxon>Craniata</taxon>
        <taxon>Vertebrata</taxon>
        <taxon>Euteleostomi</taxon>
        <taxon>Actinopterygii</taxon>
        <taxon>Neopterygii</taxon>
        <taxon>Teleostei</taxon>
        <taxon>Anguilliformes</taxon>
        <taxon>Anguillidae</taxon>
        <taxon>Anguilla</taxon>
    </lineage>
</organism>
<accession>A0A0E9UUS7</accession>